<reference evidence="2" key="2">
    <citation type="submission" date="2023-05" db="EMBL/GenBank/DDBJ databases">
        <authorList>
            <person name="Fouks B."/>
        </authorList>
    </citation>
    <scope>NUCLEOTIDE SEQUENCE</scope>
    <source>
        <strain evidence="2">Stay&amp;Tobe</strain>
        <tissue evidence="2">Testes</tissue>
    </source>
</reference>
<evidence type="ECO:0000313" key="2">
    <source>
        <dbReference type="EMBL" id="KAJ9597505.1"/>
    </source>
</evidence>
<feature type="compositionally biased region" description="Polar residues" evidence="1">
    <location>
        <begin position="41"/>
        <end position="52"/>
    </location>
</feature>
<feature type="compositionally biased region" description="Acidic residues" evidence="1">
    <location>
        <begin position="69"/>
        <end position="89"/>
    </location>
</feature>
<name>A0AAD8ENQ2_DIPPU</name>
<gene>
    <name evidence="2" type="ORF">L9F63_011630</name>
</gene>
<feature type="non-terminal residue" evidence="2">
    <location>
        <position position="109"/>
    </location>
</feature>
<feature type="non-terminal residue" evidence="2">
    <location>
        <position position="1"/>
    </location>
</feature>
<proteinExistence type="predicted"/>
<feature type="compositionally biased region" description="Basic and acidic residues" evidence="1">
    <location>
        <begin position="59"/>
        <end position="68"/>
    </location>
</feature>
<dbReference type="Proteomes" id="UP001233999">
    <property type="component" value="Unassembled WGS sequence"/>
</dbReference>
<organism evidence="2 3">
    <name type="scientific">Diploptera punctata</name>
    <name type="common">Pacific beetle cockroach</name>
    <dbReference type="NCBI Taxonomy" id="6984"/>
    <lineage>
        <taxon>Eukaryota</taxon>
        <taxon>Metazoa</taxon>
        <taxon>Ecdysozoa</taxon>
        <taxon>Arthropoda</taxon>
        <taxon>Hexapoda</taxon>
        <taxon>Insecta</taxon>
        <taxon>Pterygota</taxon>
        <taxon>Neoptera</taxon>
        <taxon>Polyneoptera</taxon>
        <taxon>Dictyoptera</taxon>
        <taxon>Blattodea</taxon>
        <taxon>Blaberoidea</taxon>
        <taxon>Blaberidae</taxon>
        <taxon>Diplopterinae</taxon>
        <taxon>Diploptera</taxon>
    </lineage>
</organism>
<keyword evidence="3" id="KW-1185">Reference proteome</keyword>
<evidence type="ECO:0000256" key="1">
    <source>
        <dbReference type="SAM" id="MobiDB-lite"/>
    </source>
</evidence>
<reference evidence="2" key="1">
    <citation type="journal article" date="2023" name="IScience">
        <title>Live-bearing cockroach genome reveals convergent evolutionary mechanisms linked to viviparity in insects and beyond.</title>
        <authorList>
            <person name="Fouks B."/>
            <person name="Harrison M.C."/>
            <person name="Mikhailova A.A."/>
            <person name="Marchal E."/>
            <person name="English S."/>
            <person name="Carruthers M."/>
            <person name="Jennings E.C."/>
            <person name="Chiamaka E.L."/>
            <person name="Frigard R.A."/>
            <person name="Pippel M."/>
            <person name="Attardo G.M."/>
            <person name="Benoit J.B."/>
            <person name="Bornberg-Bauer E."/>
            <person name="Tobe S.S."/>
        </authorList>
    </citation>
    <scope>NUCLEOTIDE SEQUENCE</scope>
    <source>
        <strain evidence="2">Stay&amp;Tobe</strain>
    </source>
</reference>
<dbReference type="AlphaFoldDB" id="A0AAD8ENQ2"/>
<feature type="region of interest" description="Disordered" evidence="1">
    <location>
        <begin position="41"/>
        <end position="93"/>
    </location>
</feature>
<dbReference type="EMBL" id="JASPKZ010001603">
    <property type="protein sequence ID" value="KAJ9597505.1"/>
    <property type="molecule type" value="Genomic_DNA"/>
</dbReference>
<protein>
    <submittedName>
        <fullName evidence="2">Uncharacterized protein</fullName>
    </submittedName>
</protein>
<accession>A0AAD8ENQ2</accession>
<evidence type="ECO:0000313" key="3">
    <source>
        <dbReference type="Proteomes" id="UP001233999"/>
    </source>
</evidence>
<sequence>ETKRMNKKNKTEKMEERLKGELLGDRTHFTKDEEIFTILNQFETPHTSSPTETVDYGESDFKEDSRDDSGDELIPELEDSQSESDDELPLPEIDTPIPYVVCFLAIQAA</sequence>
<comment type="caution">
    <text evidence="2">The sequence shown here is derived from an EMBL/GenBank/DDBJ whole genome shotgun (WGS) entry which is preliminary data.</text>
</comment>